<sequence>MIAYVVILAVAFGATVLTVPLVRRFCLRVGLVYEPNERTVHTRPMPALGGLAMFVGFAAALGVAALLGRFKPMMSGTEMAGAALCCAVAFATGLTDDVRHLSAPAKVAGLVLSGSILSLSGLSLLFFRVPFFDLLVLSPDLSALLTVIWVVGMANAINLIDGLDGLAAGITAIAAAAFLAYSLALSRNGVLDPSNVGPLIAVIVLGVCLGFLPYNVHPAKIIMGDGGALFLGAAMATSTIAVGGNSDDPFSGQAWFFFAPLLVPLFILGVPILDTAFSIVRRTVGRSGVSVADRKHLHHRLVDRGHGHRRAVFILWGWTALLSGFVLIPVFTGRGDGIVPIGILALLLALFTMLGPSVTLHWARRRAAAESTTETPVVSIKDGGSTSDQAMPTRTDTRAGARR</sequence>
<feature type="transmembrane region" description="Helical" evidence="9">
    <location>
        <begin position="254"/>
        <end position="273"/>
    </location>
</feature>
<dbReference type="CDD" id="cd06853">
    <property type="entry name" value="GT_WecA_like"/>
    <property type="match status" value="1"/>
</dbReference>
<evidence type="ECO:0000256" key="6">
    <source>
        <dbReference type="ARBA" id="ARBA00023136"/>
    </source>
</evidence>
<evidence type="ECO:0000256" key="9">
    <source>
        <dbReference type="SAM" id="Phobius"/>
    </source>
</evidence>
<dbReference type="OrthoDB" id="9783652at2"/>
<feature type="transmembrane region" description="Helical" evidence="9">
    <location>
        <begin position="221"/>
        <end position="242"/>
    </location>
</feature>
<protein>
    <submittedName>
        <fullName evidence="10">Putative Undecaprenyl-phosphate alpha-N-acetylglucosaminyl 1-phosphate transferase</fullName>
        <ecNumber evidence="10">2.7.8.33</ecNumber>
    </submittedName>
</protein>
<dbReference type="GO" id="GO:0071555">
    <property type="term" value="P:cell wall organization"/>
    <property type="evidence" value="ECO:0007669"/>
    <property type="project" value="TreeGrafter"/>
</dbReference>
<reference evidence="10 11" key="1">
    <citation type="journal article" date="2013" name="ISME J.">
        <title>Metabolic model for the filamentous 'Candidatus Microthrix parvicella' based on genomic and metagenomic analyses.</title>
        <authorList>
            <person name="Jon McIlroy S."/>
            <person name="Kristiansen R."/>
            <person name="Albertsen M."/>
            <person name="Michael Karst S."/>
            <person name="Rossetti S."/>
            <person name="Lund Nielsen J."/>
            <person name="Tandoi V."/>
            <person name="James Seviour R."/>
            <person name="Nielsen P.H."/>
        </authorList>
    </citation>
    <scope>NUCLEOTIDE SEQUENCE [LARGE SCALE GENOMIC DNA]</scope>
    <source>
        <strain evidence="10 11">RN1</strain>
    </source>
</reference>
<dbReference type="HOGENOM" id="CLU_023982_2_2_11"/>
<dbReference type="GO" id="GO:0009103">
    <property type="term" value="P:lipopolysaccharide biosynthetic process"/>
    <property type="evidence" value="ECO:0007669"/>
    <property type="project" value="TreeGrafter"/>
</dbReference>
<dbReference type="InterPro" id="IPR018480">
    <property type="entry name" value="PNAcMuramoyl-5peptid_Trfase_CS"/>
</dbReference>
<proteinExistence type="predicted"/>
<feature type="transmembrane region" description="Helical" evidence="9">
    <location>
        <begin position="311"/>
        <end position="331"/>
    </location>
</feature>
<evidence type="ECO:0000256" key="5">
    <source>
        <dbReference type="ARBA" id="ARBA00022989"/>
    </source>
</evidence>
<keyword evidence="2" id="KW-1003">Cell membrane</keyword>
<feature type="transmembrane region" description="Helical" evidence="9">
    <location>
        <begin position="47"/>
        <end position="67"/>
    </location>
</feature>
<dbReference type="GO" id="GO:0046872">
    <property type="term" value="F:metal ion binding"/>
    <property type="evidence" value="ECO:0007669"/>
    <property type="project" value="UniProtKB-KW"/>
</dbReference>
<dbReference type="Pfam" id="PF00953">
    <property type="entry name" value="Glycos_transf_4"/>
    <property type="match status" value="1"/>
</dbReference>
<comment type="subcellular location">
    <subcellularLocation>
        <location evidence="1">Cell membrane</location>
        <topology evidence="1">Multi-pass membrane protein</topology>
    </subcellularLocation>
</comment>
<dbReference type="STRING" id="1229780.BN381_10028"/>
<dbReference type="EMBL" id="CANL01000001">
    <property type="protein sequence ID" value="CCM61797.1"/>
    <property type="molecule type" value="Genomic_DNA"/>
</dbReference>
<dbReference type="PANTHER" id="PTHR22926">
    <property type="entry name" value="PHOSPHO-N-ACETYLMURAMOYL-PENTAPEPTIDE-TRANSFERASE"/>
    <property type="match status" value="1"/>
</dbReference>
<dbReference type="GO" id="GO:0005886">
    <property type="term" value="C:plasma membrane"/>
    <property type="evidence" value="ECO:0007669"/>
    <property type="project" value="UniProtKB-SubCell"/>
</dbReference>
<dbReference type="EC" id="2.7.8.33" evidence="10"/>
<evidence type="ECO:0000256" key="8">
    <source>
        <dbReference type="SAM" id="MobiDB-lite"/>
    </source>
</evidence>
<dbReference type="eggNOG" id="COG0472">
    <property type="taxonomic scope" value="Bacteria"/>
</dbReference>
<dbReference type="PANTHER" id="PTHR22926:SF3">
    <property type="entry name" value="UNDECAPRENYL-PHOSPHATE ALPHA-N-ACETYLGLUCOSAMINYL 1-PHOSPHATE TRANSFERASE"/>
    <property type="match status" value="1"/>
</dbReference>
<dbReference type="GO" id="GO:0044038">
    <property type="term" value="P:cell wall macromolecule biosynthetic process"/>
    <property type="evidence" value="ECO:0007669"/>
    <property type="project" value="TreeGrafter"/>
</dbReference>
<feature type="transmembrane region" description="Helical" evidence="9">
    <location>
        <begin position="141"/>
        <end position="159"/>
    </location>
</feature>
<organism evidence="10 11">
    <name type="scientific">Candidatus Neomicrothrix parvicella RN1</name>
    <dbReference type="NCBI Taxonomy" id="1229780"/>
    <lineage>
        <taxon>Bacteria</taxon>
        <taxon>Bacillati</taxon>
        <taxon>Actinomycetota</taxon>
        <taxon>Acidimicrobiia</taxon>
        <taxon>Acidimicrobiales</taxon>
        <taxon>Microthrixaceae</taxon>
        <taxon>Candidatus Neomicrothrix</taxon>
    </lineage>
</organism>
<feature type="transmembrane region" description="Helical" evidence="9">
    <location>
        <begin position="166"/>
        <end position="184"/>
    </location>
</feature>
<keyword evidence="7" id="KW-0460">Magnesium</keyword>
<keyword evidence="5 9" id="KW-1133">Transmembrane helix</keyword>
<feature type="transmembrane region" description="Helical" evidence="9">
    <location>
        <begin position="337"/>
        <end position="356"/>
    </location>
</feature>
<comment type="caution">
    <text evidence="10">The sequence shown here is derived from an EMBL/GenBank/DDBJ whole genome shotgun (WGS) entry which is preliminary data.</text>
</comment>
<evidence type="ECO:0000256" key="7">
    <source>
        <dbReference type="PIRSR" id="PIRSR600715-1"/>
    </source>
</evidence>
<name>R4YZL4_9ACTN</name>
<accession>R4YZL4</accession>
<evidence type="ECO:0000256" key="3">
    <source>
        <dbReference type="ARBA" id="ARBA00022679"/>
    </source>
</evidence>
<keyword evidence="11" id="KW-1185">Reference proteome</keyword>
<evidence type="ECO:0000256" key="2">
    <source>
        <dbReference type="ARBA" id="ARBA00022475"/>
    </source>
</evidence>
<evidence type="ECO:0000313" key="11">
    <source>
        <dbReference type="Proteomes" id="UP000018291"/>
    </source>
</evidence>
<feature type="region of interest" description="Disordered" evidence="8">
    <location>
        <begin position="373"/>
        <end position="403"/>
    </location>
</feature>
<evidence type="ECO:0000256" key="4">
    <source>
        <dbReference type="ARBA" id="ARBA00022692"/>
    </source>
</evidence>
<dbReference type="InterPro" id="IPR000715">
    <property type="entry name" value="Glycosyl_transferase_4"/>
</dbReference>
<feature type="transmembrane region" description="Helical" evidence="9">
    <location>
        <begin position="107"/>
        <end position="129"/>
    </location>
</feature>
<gene>
    <name evidence="10" type="ORF">BN381_10028</name>
</gene>
<comment type="cofactor">
    <cofactor evidence="7">
        <name>Mg(2+)</name>
        <dbReference type="ChEBI" id="CHEBI:18420"/>
    </cofactor>
</comment>
<evidence type="ECO:0000313" key="10">
    <source>
        <dbReference type="EMBL" id="CCM61797.1"/>
    </source>
</evidence>
<keyword evidence="7" id="KW-0479">Metal-binding</keyword>
<dbReference type="RefSeq" id="WP_012222571.1">
    <property type="nucleotide sequence ID" value="NZ_HG422565.1"/>
</dbReference>
<dbReference type="GO" id="GO:0036380">
    <property type="term" value="F:UDP-N-acetylglucosamine-undecaprenyl-phosphate N-acetylglucosaminephosphotransferase activity"/>
    <property type="evidence" value="ECO:0007669"/>
    <property type="project" value="UniProtKB-EC"/>
</dbReference>
<dbReference type="Proteomes" id="UP000018291">
    <property type="component" value="Unassembled WGS sequence"/>
</dbReference>
<feature type="transmembrane region" description="Helical" evidence="9">
    <location>
        <begin position="6"/>
        <end position="26"/>
    </location>
</feature>
<evidence type="ECO:0000256" key="1">
    <source>
        <dbReference type="ARBA" id="ARBA00004651"/>
    </source>
</evidence>
<feature type="transmembrane region" description="Helical" evidence="9">
    <location>
        <begin position="196"/>
        <end position="214"/>
    </location>
</feature>
<feature type="binding site" evidence="7">
    <location>
        <position position="225"/>
    </location>
    <ligand>
        <name>Mg(2+)</name>
        <dbReference type="ChEBI" id="CHEBI:18420"/>
    </ligand>
</feature>
<dbReference type="AlphaFoldDB" id="R4YZL4"/>
<feature type="transmembrane region" description="Helical" evidence="9">
    <location>
        <begin position="79"/>
        <end position="95"/>
    </location>
</feature>
<dbReference type="PROSITE" id="PS01348">
    <property type="entry name" value="MRAY_2"/>
    <property type="match status" value="1"/>
</dbReference>
<feature type="compositionally biased region" description="Polar residues" evidence="8">
    <location>
        <begin position="384"/>
        <end position="394"/>
    </location>
</feature>
<keyword evidence="6 9" id="KW-0472">Membrane</keyword>
<keyword evidence="3 10" id="KW-0808">Transferase</keyword>
<keyword evidence="4 9" id="KW-0812">Transmembrane</keyword>
<feature type="binding site" evidence="7">
    <location>
        <position position="158"/>
    </location>
    <ligand>
        <name>Mg(2+)</name>
        <dbReference type="ChEBI" id="CHEBI:18420"/>
    </ligand>
</feature>